<dbReference type="AlphaFoldDB" id="A0A016VYQ1"/>
<organism evidence="1 2">
    <name type="scientific">Ancylostoma ceylanicum</name>
    <dbReference type="NCBI Taxonomy" id="53326"/>
    <lineage>
        <taxon>Eukaryota</taxon>
        <taxon>Metazoa</taxon>
        <taxon>Ecdysozoa</taxon>
        <taxon>Nematoda</taxon>
        <taxon>Chromadorea</taxon>
        <taxon>Rhabditida</taxon>
        <taxon>Rhabditina</taxon>
        <taxon>Rhabditomorpha</taxon>
        <taxon>Strongyloidea</taxon>
        <taxon>Ancylostomatidae</taxon>
        <taxon>Ancylostomatinae</taxon>
        <taxon>Ancylostoma</taxon>
    </lineage>
</organism>
<evidence type="ECO:0000313" key="2">
    <source>
        <dbReference type="Proteomes" id="UP000024635"/>
    </source>
</evidence>
<comment type="caution">
    <text evidence="1">The sequence shown here is derived from an EMBL/GenBank/DDBJ whole genome shotgun (WGS) entry which is preliminary data.</text>
</comment>
<reference evidence="2" key="1">
    <citation type="journal article" date="2015" name="Nat. Genet.">
        <title>The genome and transcriptome of the zoonotic hookworm Ancylostoma ceylanicum identify infection-specific gene families.</title>
        <authorList>
            <person name="Schwarz E.M."/>
            <person name="Hu Y."/>
            <person name="Antoshechkin I."/>
            <person name="Miller M.M."/>
            <person name="Sternberg P.W."/>
            <person name="Aroian R.V."/>
        </authorList>
    </citation>
    <scope>NUCLEOTIDE SEQUENCE</scope>
    <source>
        <strain evidence="2">HY135</strain>
    </source>
</reference>
<gene>
    <name evidence="1" type="primary">Acey_s0003.g1583</name>
    <name evidence="1" type="ORF">Y032_0003g1583</name>
</gene>
<name>A0A016VYQ1_9BILA</name>
<proteinExistence type="predicted"/>
<protein>
    <submittedName>
        <fullName evidence="1">Uncharacterized protein</fullName>
    </submittedName>
</protein>
<evidence type="ECO:0000313" key="1">
    <source>
        <dbReference type="EMBL" id="EYC32451.1"/>
    </source>
</evidence>
<sequence length="109" mass="11993">MCPHAFSYYWLSAPPYHIAGRVSAPPPIWAPAHPYHNGGPVSPHFERRRALIISLDPFPPTLGAGAPLSQQRIRLAAALDARATPLHRRTRCTPPNLLIYPTPPHHTGS</sequence>
<accession>A0A016VYQ1</accession>
<dbReference type="Proteomes" id="UP000024635">
    <property type="component" value="Unassembled WGS sequence"/>
</dbReference>
<keyword evidence="2" id="KW-1185">Reference proteome</keyword>
<dbReference type="EMBL" id="JARK01001339">
    <property type="protein sequence ID" value="EYC32451.1"/>
    <property type="molecule type" value="Genomic_DNA"/>
</dbReference>